<comment type="function">
    <text evidence="1 9">May be involved in recombinational repair of damaged DNA.</text>
</comment>
<organism evidence="12 13">
    <name type="scientific">Oceanivirga miroungae</name>
    <dbReference type="NCBI Taxonomy" id="1130046"/>
    <lineage>
        <taxon>Bacteria</taxon>
        <taxon>Fusobacteriati</taxon>
        <taxon>Fusobacteriota</taxon>
        <taxon>Fusobacteriia</taxon>
        <taxon>Fusobacteriales</taxon>
        <taxon>Leptotrichiaceae</taxon>
        <taxon>Oceanivirga</taxon>
    </lineage>
</organism>
<dbReference type="NCBIfam" id="TIGR00634">
    <property type="entry name" value="recN"/>
    <property type="match status" value="1"/>
</dbReference>
<keyword evidence="7 9" id="KW-0234">DNA repair</keyword>
<feature type="domain" description="RecF/RecN/SMC N-terminal" evidence="11">
    <location>
        <begin position="1"/>
        <end position="494"/>
    </location>
</feature>
<evidence type="ECO:0000256" key="9">
    <source>
        <dbReference type="PIRNR" id="PIRNR003128"/>
    </source>
</evidence>
<evidence type="ECO:0000256" key="10">
    <source>
        <dbReference type="SAM" id="Coils"/>
    </source>
</evidence>
<reference evidence="12 13" key="1">
    <citation type="submission" date="2019-10" db="EMBL/GenBank/DDBJ databases">
        <authorList>
            <person name="Blom J."/>
        </authorList>
    </citation>
    <scope>NUCLEOTIDE SEQUENCE [LARGE SCALE GENOMIC DNA]</scope>
    <source>
        <strain evidence="12 13">ES3154-GLU</strain>
    </source>
</reference>
<evidence type="ECO:0000313" key="12">
    <source>
        <dbReference type="EMBL" id="VWL85150.1"/>
    </source>
</evidence>
<keyword evidence="10" id="KW-0175">Coiled coil</keyword>
<evidence type="ECO:0000259" key="11">
    <source>
        <dbReference type="Pfam" id="PF02463"/>
    </source>
</evidence>
<evidence type="ECO:0000256" key="4">
    <source>
        <dbReference type="ARBA" id="ARBA00022741"/>
    </source>
</evidence>
<dbReference type="GO" id="GO:0006281">
    <property type="term" value="P:DNA repair"/>
    <property type="evidence" value="ECO:0007669"/>
    <property type="project" value="UniProtKB-KW"/>
</dbReference>
<keyword evidence="13" id="KW-1185">Reference proteome</keyword>
<dbReference type="AlphaFoldDB" id="A0A6I8MDH9"/>
<comment type="similarity">
    <text evidence="2 9">Belongs to the RecN family.</text>
</comment>
<name>A0A6I8MDH9_9FUSO</name>
<dbReference type="Proteomes" id="UP000419017">
    <property type="component" value="Unassembled WGS sequence"/>
</dbReference>
<evidence type="ECO:0000256" key="6">
    <source>
        <dbReference type="ARBA" id="ARBA00022840"/>
    </source>
</evidence>
<dbReference type="SUPFAM" id="SSF52540">
    <property type="entry name" value="P-loop containing nucleoside triphosphate hydrolases"/>
    <property type="match status" value="1"/>
</dbReference>
<keyword evidence="5 9" id="KW-0227">DNA damage</keyword>
<evidence type="ECO:0000256" key="8">
    <source>
        <dbReference type="ARBA" id="ARBA00033408"/>
    </source>
</evidence>
<dbReference type="InterPro" id="IPR003395">
    <property type="entry name" value="RecF/RecN/SMC_N"/>
</dbReference>
<dbReference type="RefSeq" id="WP_156683170.1">
    <property type="nucleotide sequence ID" value="NZ_CABWIB010000001.1"/>
</dbReference>
<dbReference type="InterPro" id="IPR027417">
    <property type="entry name" value="P-loop_NTPase"/>
</dbReference>
<evidence type="ECO:0000256" key="7">
    <source>
        <dbReference type="ARBA" id="ARBA00023204"/>
    </source>
</evidence>
<dbReference type="CDD" id="cd03241">
    <property type="entry name" value="ABC_RecN"/>
    <property type="match status" value="2"/>
</dbReference>
<dbReference type="Pfam" id="PF02463">
    <property type="entry name" value="SMC_N"/>
    <property type="match status" value="1"/>
</dbReference>
<dbReference type="Gene3D" id="3.40.50.300">
    <property type="entry name" value="P-loop containing nucleotide triphosphate hydrolases"/>
    <property type="match status" value="2"/>
</dbReference>
<proteinExistence type="inferred from homology"/>
<keyword evidence="4" id="KW-0547">Nucleotide-binding</keyword>
<evidence type="ECO:0000313" key="13">
    <source>
        <dbReference type="Proteomes" id="UP000419017"/>
    </source>
</evidence>
<dbReference type="PIRSF" id="PIRSF003128">
    <property type="entry name" value="RecN"/>
    <property type="match status" value="1"/>
</dbReference>
<feature type="coiled-coil region" evidence="10">
    <location>
        <begin position="150"/>
        <end position="191"/>
    </location>
</feature>
<protein>
    <recommendedName>
        <fullName evidence="3 9">DNA repair protein RecN</fullName>
    </recommendedName>
    <alternativeName>
        <fullName evidence="8 9">Recombination protein N</fullName>
    </alternativeName>
</protein>
<dbReference type="GO" id="GO:0005524">
    <property type="term" value="F:ATP binding"/>
    <property type="evidence" value="ECO:0007669"/>
    <property type="project" value="UniProtKB-KW"/>
</dbReference>
<evidence type="ECO:0000256" key="3">
    <source>
        <dbReference type="ARBA" id="ARBA00021315"/>
    </source>
</evidence>
<dbReference type="GO" id="GO:0006310">
    <property type="term" value="P:DNA recombination"/>
    <property type="evidence" value="ECO:0007669"/>
    <property type="project" value="InterPro"/>
</dbReference>
<gene>
    <name evidence="12" type="ORF">OMES3154_00434</name>
</gene>
<evidence type="ECO:0000256" key="1">
    <source>
        <dbReference type="ARBA" id="ARBA00003618"/>
    </source>
</evidence>
<keyword evidence="6" id="KW-0067">ATP-binding</keyword>
<dbReference type="PANTHER" id="PTHR11059:SF0">
    <property type="entry name" value="DNA REPAIR PROTEIN RECN"/>
    <property type="match status" value="1"/>
</dbReference>
<dbReference type="InterPro" id="IPR004604">
    <property type="entry name" value="DNA_recomb/repair_RecN"/>
</dbReference>
<dbReference type="PANTHER" id="PTHR11059">
    <property type="entry name" value="DNA REPAIR PROTEIN RECN"/>
    <property type="match status" value="1"/>
</dbReference>
<dbReference type="GO" id="GO:0043590">
    <property type="term" value="C:bacterial nucleoid"/>
    <property type="evidence" value="ECO:0007669"/>
    <property type="project" value="TreeGrafter"/>
</dbReference>
<evidence type="ECO:0000256" key="2">
    <source>
        <dbReference type="ARBA" id="ARBA00009441"/>
    </source>
</evidence>
<evidence type="ECO:0000256" key="5">
    <source>
        <dbReference type="ARBA" id="ARBA00022763"/>
    </source>
</evidence>
<dbReference type="EMBL" id="CABWIB010000001">
    <property type="protein sequence ID" value="VWL85150.1"/>
    <property type="molecule type" value="Genomic_DNA"/>
</dbReference>
<sequence>MIKELKINNLAIIKELKMELDSNFSTLTGETGAGKSIILDGISLILGSRSNVLSIRNGENKLSVEAIIELNDKNLEKIRKTYDTIPIESNELIIYREVTKDNKSKITINDKRVTLNLLKELSSNLVDIVGQHENQYLLNKEYHIDLLDAFLKEKENLSKYIKEIKDIEKEIEKLEEEKKNIIEKKDLYEFNIQEIEKLNLYAGMDKELEDEYKLIFNSGRIVEAYEKLTYEIDNGLLASIKKCIKSMDSISDLTDDTKEITNKLENIKENILDVYSDLSYSNDFSDSDLRLEKISDSLSKINKIKNKYKMNIENIIAYKDDMIEKLEKMTYSDDLINELNVAKDKIIEKYYELSYKLSENRKNIALFIEKEINKELKDLNMKEAEFKVDFKEKKELSENGIDVVEFLIRTNKGTNFDKLSKIASGGEISRIMLALKLIFSKVDKLETLIFDEIDAGISGETVKMVARKLKKLSKDIQLICVTHSPNIAILSDEQFLIEKNILDSKTETSIRKLNEEEKIEEIARIISGNNISEDLKNHIKNEIKKGKYE</sequence>
<accession>A0A6I8MDH9</accession>
<dbReference type="GO" id="GO:0009432">
    <property type="term" value="P:SOS response"/>
    <property type="evidence" value="ECO:0007669"/>
    <property type="project" value="TreeGrafter"/>
</dbReference>